<organism evidence="1 2">
    <name type="scientific">Talaromyces stipitatus (strain ATCC 10500 / CBS 375.48 / QM 6759 / NRRL 1006)</name>
    <name type="common">Penicillium stipitatum</name>
    <dbReference type="NCBI Taxonomy" id="441959"/>
    <lineage>
        <taxon>Eukaryota</taxon>
        <taxon>Fungi</taxon>
        <taxon>Dikarya</taxon>
        <taxon>Ascomycota</taxon>
        <taxon>Pezizomycotina</taxon>
        <taxon>Eurotiomycetes</taxon>
        <taxon>Eurotiomycetidae</taxon>
        <taxon>Eurotiales</taxon>
        <taxon>Trichocomaceae</taxon>
        <taxon>Talaromyces</taxon>
        <taxon>Talaromyces sect. Talaromyces</taxon>
    </lineage>
</organism>
<dbReference type="HOGENOM" id="CLU_1836480_0_0_1"/>
<dbReference type="GeneID" id="8108432"/>
<accession>B8MM25</accession>
<evidence type="ECO:0000313" key="1">
    <source>
        <dbReference type="EMBL" id="EED13537.1"/>
    </source>
</evidence>
<reference evidence="2" key="1">
    <citation type="journal article" date="2015" name="Genome Announc.">
        <title>Genome sequence of the AIDS-associated pathogen Penicillium marneffei (ATCC18224) and its near taxonomic relative Talaromyces stipitatus (ATCC10500).</title>
        <authorList>
            <person name="Nierman W.C."/>
            <person name="Fedorova-Abrams N.D."/>
            <person name="Andrianopoulos A."/>
        </authorList>
    </citation>
    <scope>NUCLEOTIDE SEQUENCE [LARGE SCALE GENOMIC DNA]</scope>
    <source>
        <strain evidence="2">ATCC 10500 / CBS 375.48 / QM 6759 / NRRL 1006</strain>
    </source>
</reference>
<sequence>MEVIADDQGAPGARSFLDFVEKNQHSLHFLDRDRAYLITEVDPTLANQVSWPQRNADVADMFLFMLKSHWISGRYYEEYPDSDFTELWEASRYSSSHAESACNRGGNGNSGSIEEHIFCLQTTEGSKIRANWAILRPISD</sequence>
<gene>
    <name evidence="1" type="ORF">TSTA_097930</name>
</gene>
<name>B8MM25_TALSN</name>
<proteinExistence type="predicted"/>
<evidence type="ECO:0000313" key="2">
    <source>
        <dbReference type="Proteomes" id="UP000001745"/>
    </source>
</evidence>
<protein>
    <submittedName>
        <fullName evidence="1">Uncharacterized protein</fullName>
    </submittedName>
</protein>
<dbReference type="InParanoid" id="B8MM25"/>
<dbReference type="EMBL" id="EQ962658">
    <property type="protein sequence ID" value="EED13537.1"/>
    <property type="molecule type" value="Genomic_DNA"/>
</dbReference>
<dbReference type="AlphaFoldDB" id="B8MM25"/>
<dbReference type="PhylomeDB" id="B8MM25"/>
<dbReference type="Proteomes" id="UP000001745">
    <property type="component" value="Unassembled WGS sequence"/>
</dbReference>
<keyword evidence="2" id="KW-1185">Reference proteome</keyword>
<dbReference type="RefSeq" id="XP_002485775.1">
    <property type="nucleotide sequence ID" value="XM_002485730.1"/>
</dbReference>
<dbReference type="VEuPathDB" id="FungiDB:TSTA_097930"/>